<dbReference type="RefSeq" id="WP_113959603.1">
    <property type="nucleotide sequence ID" value="NZ_QNRR01000006.1"/>
</dbReference>
<name>A0A366HJC6_9BACT</name>
<dbReference type="Proteomes" id="UP000253426">
    <property type="component" value="Unassembled WGS sequence"/>
</dbReference>
<dbReference type="EMBL" id="QNRR01000006">
    <property type="protein sequence ID" value="RBP42475.1"/>
    <property type="molecule type" value="Genomic_DNA"/>
</dbReference>
<organism evidence="1 2">
    <name type="scientific">Roseimicrobium gellanilyticum</name>
    <dbReference type="NCBI Taxonomy" id="748857"/>
    <lineage>
        <taxon>Bacteria</taxon>
        <taxon>Pseudomonadati</taxon>
        <taxon>Verrucomicrobiota</taxon>
        <taxon>Verrucomicrobiia</taxon>
        <taxon>Verrucomicrobiales</taxon>
        <taxon>Verrucomicrobiaceae</taxon>
        <taxon>Roseimicrobium</taxon>
    </lineage>
</organism>
<proteinExistence type="predicted"/>
<accession>A0A366HJC6</accession>
<evidence type="ECO:0000313" key="1">
    <source>
        <dbReference type="EMBL" id="RBP42475.1"/>
    </source>
</evidence>
<evidence type="ECO:0000313" key="2">
    <source>
        <dbReference type="Proteomes" id="UP000253426"/>
    </source>
</evidence>
<gene>
    <name evidence="1" type="ORF">DES53_106183</name>
</gene>
<dbReference type="OrthoDB" id="194855at2"/>
<keyword evidence="2" id="KW-1185">Reference proteome</keyword>
<sequence>MEFDWLDVPFDLSQLPPKDIEETFEDPFALKFLPDGESDSPREARYFSLGKSLAGKGIFSIFWTDGKRYRVILSRPMTPEEDHFYERKKSEDL</sequence>
<dbReference type="AlphaFoldDB" id="A0A366HJC6"/>
<reference evidence="1 2" key="1">
    <citation type="submission" date="2018-06" db="EMBL/GenBank/DDBJ databases">
        <title>Genomic Encyclopedia of Type Strains, Phase IV (KMG-IV): sequencing the most valuable type-strain genomes for metagenomic binning, comparative biology and taxonomic classification.</title>
        <authorList>
            <person name="Goeker M."/>
        </authorList>
    </citation>
    <scope>NUCLEOTIDE SEQUENCE [LARGE SCALE GENOMIC DNA]</scope>
    <source>
        <strain evidence="1 2">DSM 25532</strain>
    </source>
</reference>
<protein>
    <submittedName>
        <fullName evidence="1">Ribonuclease toxin BrnT of type II toxin-antitoxin system</fullName>
    </submittedName>
</protein>
<comment type="caution">
    <text evidence="1">The sequence shown here is derived from an EMBL/GenBank/DDBJ whole genome shotgun (WGS) entry which is preliminary data.</text>
</comment>